<dbReference type="InterPro" id="IPR022345">
    <property type="entry name" value="Phage_69_Orf23_MTP"/>
</dbReference>
<protein>
    <submittedName>
        <fullName evidence="2">Major tail protein</fullName>
    </submittedName>
</protein>
<proteinExistence type="predicted"/>
<dbReference type="PRINTS" id="PR01997">
    <property type="entry name" value="MTP2FAMILY"/>
</dbReference>
<feature type="compositionally biased region" description="Basic and acidic residues" evidence="1">
    <location>
        <begin position="177"/>
        <end position="192"/>
    </location>
</feature>
<sequence>MAQSEIQVLQGIDTLLYVRLLENAKTERAQLIPYQTSLSFDPQRDIDTTKTKSGNVPTSSSLETDLEVEFVNNISKVSDDLYDSLIKSKKIEAWIIHRKRKNSEGKYFAWYMRGIVSEDSNDNDPDDNSTRDVTFTIEGEPQRGWLTLPGDAQEELAYVFRGMGVVSDTDATGEGTAWKDADKGTGSDTPSK</sequence>
<organism evidence="2">
    <name type="scientific">Myoviridae sp. ctk251</name>
    <dbReference type="NCBI Taxonomy" id="2826689"/>
    <lineage>
        <taxon>Viruses</taxon>
        <taxon>Duplodnaviria</taxon>
        <taxon>Heunggongvirae</taxon>
        <taxon>Uroviricota</taxon>
        <taxon>Caudoviricetes</taxon>
    </lineage>
</organism>
<evidence type="ECO:0000313" key="2">
    <source>
        <dbReference type="EMBL" id="DAD85270.1"/>
    </source>
</evidence>
<name>A0A8S5MSI5_9CAUD</name>
<feature type="region of interest" description="Disordered" evidence="1">
    <location>
        <begin position="168"/>
        <end position="192"/>
    </location>
</feature>
<accession>A0A8S5MSI5</accession>
<evidence type="ECO:0000256" key="1">
    <source>
        <dbReference type="SAM" id="MobiDB-lite"/>
    </source>
</evidence>
<dbReference type="EMBL" id="BK014979">
    <property type="protein sequence ID" value="DAD85270.1"/>
    <property type="molecule type" value="Genomic_DNA"/>
</dbReference>
<dbReference type="NCBIfam" id="TIGR02126">
    <property type="entry name" value="phgtail_TP901_1"/>
    <property type="match status" value="1"/>
</dbReference>
<dbReference type="InterPro" id="IPR011855">
    <property type="entry name" value="Phgtail_TP901_1"/>
</dbReference>
<reference evidence="2" key="1">
    <citation type="journal article" date="2021" name="Proc. Natl. Acad. Sci. U.S.A.">
        <title>A Catalog of Tens of Thousands of Viruses from Human Metagenomes Reveals Hidden Associations with Chronic Diseases.</title>
        <authorList>
            <person name="Tisza M.J."/>
            <person name="Buck C.B."/>
        </authorList>
    </citation>
    <scope>NUCLEOTIDE SEQUENCE</scope>
    <source>
        <strain evidence="2">Ctk251</strain>
    </source>
</reference>